<name>U3PA83_LEIXC</name>
<evidence type="ECO:0000256" key="4">
    <source>
        <dbReference type="SAM" id="MobiDB-lite"/>
    </source>
</evidence>
<feature type="region of interest" description="Disordered" evidence="4">
    <location>
        <begin position="168"/>
        <end position="224"/>
    </location>
</feature>
<dbReference type="KEGG" id="lxy:O159_24780"/>
<keyword evidence="8" id="KW-1185">Reference proteome</keyword>
<dbReference type="NCBIfam" id="NF033679">
    <property type="entry name" value="DNRLRE_dom"/>
    <property type="match status" value="1"/>
</dbReference>
<evidence type="ECO:0000256" key="3">
    <source>
        <dbReference type="ARBA" id="ARBA00022729"/>
    </source>
</evidence>
<keyword evidence="2" id="KW-0964">Secreted</keyword>
<feature type="chain" id="PRO_5004646849" description="Carbohydrate-binding module family 96 domain-containing protein" evidence="5">
    <location>
        <begin position="47"/>
        <end position="224"/>
    </location>
</feature>
<gene>
    <name evidence="7" type="ORF">O159_24780</name>
</gene>
<evidence type="ECO:0000256" key="1">
    <source>
        <dbReference type="ARBA" id="ARBA00004613"/>
    </source>
</evidence>
<keyword evidence="3 5" id="KW-0732">Signal</keyword>
<dbReference type="AlphaFoldDB" id="U3PA83"/>
<dbReference type="EMBL" id="CP006734">
    <property type="protein sequence ID" value="AGW42414.1"/>
    <property type="molecule type" value="Genomic_DNA"/>
</dbReference>
<feature type="compositionally biased region" description="Low complexity" evidence="4">
    <location>
        <begin position="180"/>
        <end position="196"/>
    </location>
</feature>
<dbReference type="InterPro" id="IPR055372">
    <property type="entry name" value="CBM96"/>
</dbReference>
<protein>
    <recommendedName>
        <fullName evidence="6">Carbohydrate-binding module family 96 domain-containing protein</fullName>
    </recommendedName>
</protein>
<accession>U3PA83</accession>
<dbReference type="RefSeq" id="WP_021755885.1">
    <property type="nucleotide sequence ID" value="NC_022438.1"/>
</dbReference>
<evidence type="ECO:0000313" key="7">
    <source>
        <dbReference type="EMBL" id="AGW42414.1"/>
    </source>
</evidence>
<sequence length="224" mass="22837">MTPFGPASPARGPEPKSGRFPRLWRTLTALGTAVALAVATAVPAAAATSGAPVGDSVTLAASQATWITSREPAAAHDRSPFLSATASADRAFLAFPTAQLAAGKTIASATLTLRVGSTAATTGGFQVYPTSANWKAASLTALNRPVSSATPANTALVKATAESSVSIPVRPSAIATGRDTGPSRSPTPSATSGPPSLHRGCPSSTRPRRRPRRPRALPRRPSRR</sequence>
<dbReference type="HOGENOM" id="CLU_1233762_0_0_11"/>
<evidence type="ECO:0000259" key="6">
    <source>
        <dbReference type="Pfam" id="PF24517"/>
    </source>
</evidence>
<feature type="compositionally biased region" description="Basic residues" evidence="4">
    <location>
        <begin position="206"/>
        <end position="224"/>
    </location>
</feature>
<dbReference type="STRING" id="1389489.O159_24780"/>
<feature type="region of interest" description="Disordered" evidence="4">
    <location>
        <begin position="1"/>
        <end position="20"/>
    </location>
</feature>
<organism evidence="7 8">
    <name type="scientific">Leifsonia xyli subsp. cynodontis DSM 46306</name>
    <dbReference type="NCBI Taxonomy" id="1389489"/>
    <lineage>
        <taxon>Bacteria</taxon>
        <taxon>Bacillati</taxon>
        <taxon>Actinomycetota</taxon>
        <taxon>Actinomycetes</taxon>
        <taxon>Micrococcales</taxon>
        <taxon>Microbacteriaceae</taxon>
        <taxon>Leifsonia</taxon>
    </lineage>
</organism>
<proteinExistence type="predicted"/>
<feature type="signal peptide" evidence="5">
    <location>
        <begin position="1"/>
        <end position="46"/>
    </location>
</feature>
<feature type="domain" description="Carbohydrate-binding module family 96" evidence="6">
    <location>
        <begin position="57"/>
        <end position="162"/>
    </location>
</feature>
<dbReference type="Pfam" id="PF24517">
    <property type="entry name" value="CBM96"/>
    <property type="match status" value="1"/>
</dbReference>
<evidence type="ECO:0000313" key="8">
    <source>
        <dbReference type="Proteomes" id="UP000016743"/>
    </source>
</evidence>
<dbReference type="Proteomes" id="UP000016743">
    <property type="component" value="Chromosome"/>
</dbReference>
<dbReference type="GO" id="GO:0005576">
    <property type="term" value="C:extracellular region"/>
    <property type="evidence" value="ECO:0007669"/>
    <property type="project" value="UniProtKB-SubCell"/>
</dbReference>
<reference evidence="7 8" key="1">
    <citation type="journal article" date="2013" name="Genome Announc.">
        <title>Complete Genome Sequence of Leifsonia xyli subsp. cynodontis Strain DSM46306, a Gram-Positive Bacterial Pathogen of Grasses.</title>
        <authorList>
            <person name="Monteiro-Vitorello C.B."/>
            <person name="Zerillo M.M."/>
            <person name="Van Sluys M.A."/>
            <person name="Camargo L.E."/>
            <person name="Kitajima J.P."/>
        </authorList>
    </citation>
    <scope>NUCLEOTIDE SEQUENCE [LARGE SCALE GENOMIC DNA]</scope>
    <source>
        <strain evidence="7 8">DSM 46306</strain>
    </source>
</reference>
<dbReference type="PATRIC" id="fig|1389489.3.peg.2375"/>
<evidence type="ECO:0000256" key="5">
    <source>
        <dbReference type="SAM" id="SignalP"/>
    </source>
</evidence>
<evidence type="ECO:0000256" key="2">
    <source>
        <dbReference type="ARBA" id="ARBA00022525"/>
    </source>
</evidence>
<comment type="subcellular location">
    <subcellularLocation>
        <location evidence="1">Secreted</location>
    </subcellularLocation>
</comment>